<name>A0A934VN90_9BACT</name>
<evidence type="ECO:0000256" key="3">
    <source>
        <dbReference type="ARBA" id="ARBA00022692"/>
    </source>
</evidence>
<dbReference type="Pfam" id="PF02687">
    <property type="entry name" value="FtsX"/>
    <property type="match status" value="2"/>
</dbReference>
<keyword evidence="11" id="KW-1185">Reference proteome</keyword>
<dbReference type="RefSeq" id="WP_200357895.1">
    <property type="nucleotide sequence ID" value="NZ_JAENIL010000054.1"/>
</dbReference>
<feature type="domain" description="ABC3 transporter permease C-terminal" evidence="8">
    <location>
        <begin position="285"/>
        <end position="404"/>
    </location>
</feature>
<dbReference type="InterPro" id="IPR003838">
    <property type="entry name" value="ABC3_permease_C"/>
</dbReference>
<dbReference type="InterPro" id="IPR025857">
    <property type="entry name" value="MacB_PCD"/>
</dbReference>
<dbReference type="GO" id="GO:0005886">
    <property type="term" value="C:plasma membrane"/>
    <property type="evidence" value="ECO:0007669"/>
    <property type="project" value="UniProtKB-SubCell"/>
</dbReference>
<evidence type="ECO:0000313" key="10">
    <source>
        <dbReference type="EMBL" id="MBK1879681.1"/>
    </source>
</evidence>
<dbReference type="PANTHER" id="PTHR30572:SF4">
    <property type="entry name" value="ABC TRANSPORTER PERMEASE YTRF"/>
    <property type="match status" value="1"/>
</dbReference>
<gene>
    <name evidence="10" type="ORF">JIN87_22540</name>
</gene>
<dbReference type="InterPro" id="IPR050250">
    <property type="entry name" value="Macrolide_Exporter_MacB"/>
</dbReference>
<feature type="transmembrane region" description="Helical" evidence="7">
    <location>
        <begin position="703"/>
        <end position="726"/>
    </location>
</feature>
<evidence type="ECO:0000256" key="5">
    <source>
        <dbReference type="ARBA" id="ARBA00023136"/>
    </source>
</evidence>
<organism evidence="10 11">
    <name type="scientific">Pelagicoccus mobilis</name>
    <dbReference type="NCBI Taxonomy" id="415221"/>
    <lineage>
        <taxon>Bacteria</taxon>
        <taxon>Pseudomonadati</taxon>
        <taxon>Verrucomicrobiota</taxon>
        <taxon>Opitutia</taxon>
        <taxon>Puniceicoccales</taxon>
        <taxon>Pelagicoccaceae</taxon>
        <taxon>Pelagicoccus</taxon>
    </lineage>
</organism>
<comment type="subcellular location">
    <subcellularLocation>
        <location evidence="1">Cell membrane</location>
        <topology evidence="1">Multi-pass membrane protein</topology>
    </subcellularLocation>
</comment>
<keyword evidence="5 7" id="KW-0472">Membrane</keyword>
<keyword evidence="2" id="KW-1003">Cell membrane</keyword>
<keyword evidence="4 7" id="KW-1133">Transmembrane helix</keyword>
<comment type="similarity">
    <text evidence="6">Belongs to the ABC-4 integral membrane protein family.</text>
</comment>
<feature type="transmembrane region" description="Helical" evidence="7">
    <location>
        <begin position="759"/>
        <end position="778"/>
    </location>
</feature>
<dbReference type="EMBL" id="JAENIL010000054">
    <property type="protein sequence ID" value="MBK1879681.1"/>
    <property type="molecule type" value="Genomic_DNA"/>
</dbReference>
<accession>A0A934VN90</accession>
<dbReference type="Pfam" id="PF12704">
    <property type="entry name" value="MacB_PCD"/>
    <property type="match status" value="2"/>
</dbReference>
<comment type="caution">
    <text evidence="10">The sequence shown here is derived from an EMBL/GenBank/DDBJ whole genome shotgun (WGS) entry which is preliminary data.</text>
</comment>
<dbReference type="InterPro" id="IPR017800">
    <property type="entry name" value="ADOP"/>
</dbReference>
<feature type="domain" description="MacB-like periplasmic core" evidence="9">
    <location>
        <begin position="528"/>
        <end position="673"/>
    </location>
</feature>
<evidence type="ECO:0000256" key="6">
    <source>
        <dbReference type="ARBA" id="ARBA00038076"/>
    </source>
</evidence>
<dbReference type="AlphaFoldDB" id="A0A934VN90"/>
<feature type="domain" description="MacB-like periplasmic core" evidence="9">
    <location>
        <begin position="22"/>
        <end position="241"/>
    </location>
</feature>
<feature type="transmembrane region" description="Helical" evidence="7">
    <location>
        <begin position="798"/>
        <end position="819"/>
    </location>
</feature>
<feature type="domain" description="ABC3 transporter permease C-terminal" evidence="8">
    <location>
        <begin position="710"/>
        <end position="827"/>
    </location>
</feature>
<evidence type="ECO:0000313" key="11">
    <source>
        <dbReference type="Proteomes" id="UP000617628"/>
    </source>
</evidence>
<dbReference type="GO" id="GO:0022857">
    <property type="term" value="F:transmembrane transporter activity"/>
    <property type="evidence" value="ECO:0007669"/>
    <property type="project" value="TreeGrafter"/>
</dbReference>
<proteinExistence type="inferred from homology"/>
<feature type="transmembrane region" description="Helical" evidence="7">
    <location>
        <begin position="379"/>
        <end position="400"/>
    </location>
</feature>
<feature type="transmembrane region" description="Helical" evidence="7">
    <location>
        <begin position="275"/>
        <end position="298"/>
    </location>
</feature>
<feature type="transmembrane region" description="Helical" evidence="7">
    <location>
        <begin position="21"/>
        <end position="42"/>
    </location>
</feature>
<evidence type="ECO:0000256" key="7">
    <source>
        <dbReference type="SAM" id="Phobius"/>
    </source>
</evidence>
<feature type="transmembrane region" description="Helical" evidence="7">
    <location>
        <begin position="334"/>
        <end position="355"/>
    </location>
</feature>
<protein>
    <submittedName>
        <fullName evidence="10">ABC transporter permease</fullName>
    </submittedName>
</protein>
<reference evidence="10" key="1">
    <citation type="submission" date="2021-01" db="EMBL/GenBank/DDBJ databases">
        <title>Modified the classification status of verrucomicrobia.</title>
        <authorList>
            <person name="Feng X."/>
        </authorList>
    </citation>
    <scope>NUCLEOTIDE SEQUENCE</scope>
    <source>
        <strain evidence="10">KCTC 13126</strain>
    </source>
</reference>
<evidence type="ECO:0000256" key="2">
    <source>
        <dbReference type="ARBA" id="ARBA00022475"/>
    </source>
</evidence>
<evidence type="ECO:0000256" key="4">
    <source>
        <dbReference type="ARBA" id="ARBA00022989"/>
    </source>
</evidence>
<evidence type="ECO:0000259" key="8">
    <source>
        <dbReference type="Pfam" id="PF02687"/>
    </source>
</evidence>
<feature type="transmembrane region" description="Helical" evidence="7">
    <location>
        <begin position="421"/>
        <end position="446"/>
    </location>
</feature>
<evidence type="ECO:0000256" key="1">
    <source>
        <dbReference type="ARBA" id="ARBA00004651"/>
    </source>
</evidence>
<keyword evidence="3 7" id="KW-0812">Transmembrane</keyword>
<sequence>MLSSSHDLKVGLRSLAKERSFSVLAIFVLAIGISAVTTQLSVVNSVLYHAFEFPQADRLVDVRMVDPNNFTPTNFNSIMSTKDFVEVQEIATSFDELAAYISGSTVNIRYKGQPKRLTGAYVTHNYFKTLGVSPEIGDDFRPENDRVGAEKVVLLAHSLWKSDFDSNPNIIGESLRVNGNVATIVGVMPPRFNFPTREQIWIPLNSEFPVRERGDPGINFVDALGRLKGDVSIDQAQLEMTGIAQQFSQNFPDTNEQFTRGFVRPLIDYFTPGNLAGTILSMLAFCIGVLLIACVNVMNMQFARATLRARELAIRASLGASRYQLIRQMLTESFLLAAIGGAIGVSAAVWATTALDTHLHTNTRQIPSWMIIQIDPKTLGLVLGAVFISTIASGLIPAFFASRTDVSDTLKEGGRGNTSKAALVVTRSLVILQILVTCILLIGSLLQTQAIIRQQSLDYGYDTESVLVTRLGLMEGDYPETADRVDFYRKVLKTVEESEHFEYAAITNRFRMVFSGNGPIEIEGREYVQNTDRTNAQFERISPDFFNTLDVKLLEGRFFADFDSDQRDPVAIVTESFARTHFPDESAIGKRFRTTRANGTFAGPWRNIVGIVSEVRMHGPFNAEQEIPGFYVPFFNNAFGPAEDIPVAPQFGTILARPRGGQDPLLFSQQIQELVNKVDPNLPLYFTETPRIALDNFTAQSRVVANLFALFGIIAVILAAVGLYGVMSFSVNQRTPEFGLRMALGAGKPKILRMVINQAAWQLGAGLLLGIGAALAISQLGGQGLANAFFGISPRDPLTYTIVSVFLILTGLASTYAPAIRATKSDPMVALRTE</sequence>
<dbReference type="PANTHER" id="PTHR30572">
    <property type="entry name" value="MEMBRANE COMPONENT OF TRANSPORTER-RELATED"/>
    <property type="match status" value="1"/>
</dbReference>
<dbReference type="Proteomes" id="UP000617628">
    <property type="component" value="Unassembled WGS sequence"/>
</dbReference>
<dbReference type="NCBIfam" id="TIGR03434">
    <property type="entry name" value="ADOP"/>
    <property type="match status" value="1"/>
</dbReference>
<evidence type="ECO:0000259" key="9">
    <source>
        <dbReference type="Pfam" id="PF12704"/>
    </source>
</evidence>